<dbReference type="PANTHER" id="PTHR15180:SF1">
    <property type="entry name" value="GENERAL TRANSCRIPTION FACTOR 3C POLYPEPTIDE 1"/>
    <property type="match status" value="1"/>
</dbReference>
<feature type="region of interest" description="Disordered" evidence="1">
    <location>
        <begin position="1172"/>
        <end position="1196"/>
    </location>
</feature>
<dbReference type="EMBL" id="CAXHTA020000001">
    <property type="protein sequence ID" value="CAL5218408.1"/>
    <property type="molecule type" value="Genomic_DNA"/>
</dbReference>
<evidence type="ECO:0000259" key="2">
    <source>
        <dbReference type="Pfam" id="PF20222"/>
    </source>
</evidence>
<reference evidence="5 6" key="1">
    <citation type="submission" date="2024-06" db="EMBL/GenBank/DDBJ databases">
        <authorList>
            <person name="Kraege A."/>
            <person name="Thomma B."/>
        </authorList>
    </citation>
    <scope>NUCLEOTIDE SEQUENCE [LARGE SCALE GENOMIC DNA]</scope>
</reference>
<sequence>MDLDNTGATQTAAAQQPQQAEPGLPEQRTHSGVKVLQVLCGGAIKVLKAPSKDGSTRVGDVTLRRERCLVDALQQQLFMRVSAIRRLFRETEGPDHAKHGTIDRHTIAKIIYRTVLAGQLQYVSIALPLNRSSQGAMERQFVVAAGVPLDDKLLQKVLEAHAQVPTRTITPGKPLEELPAMDKQFGIADRARSSLQEMTNDFQRALTANGYLRGRGIRMRLLHQHICAITGLAGTKGLSPMELLGTDKNREALIKAGLWKQSYWYRLKQRMQPPKLEGAAAGAAQEGVFNLKGLWDSLPFGLFLQACGSAASRDAVSALDPETDKAMGELTPEQVASLADARTFIRLKELLDGLSTLGLLKPSLVLTDSSGQSGGLKEARWAAETAAILEEPPAEAPEHPGFWGGAQGLTMDQNAVRKVYALQSEDGVRSYWAELENICSTSARDSAVRSCWPLRAMPELLGKRKWSMMQDMSYKQRVLLDAKLANRAGLEPAECRAIAAELGLAFQQVQSIAFSRKREALAKSQGVPIRQLVMKRPEGLSRGPGARWKRKLSLLVSSEGVRQDTDVAALRDDAGATGPSAAAAPVELRQTSGEEAGMPVSLRDTCSAQEQNLLPTELARREERERQIRAEQDANRKARRGTVTDEERKKVQLGRLHATRSKERAEDRAQLKRLLAQGKMTEADYGGPLPPSDDDEPAGNEYNALGPRRRFLQRKEDRVLLWTWFRFHCRKGMGEACYKRGRRLLPEYYFTEHFARGRILALKSQPKVAAAMQRLEEIAEEIYQSSAAGKSKVAEPKGEAVPGEDAPGASEATPEEEQEGEGEAKGSRAIWLEQQYRERMDTILESMQEGPLFQSAHERARDLHAEAEGLLEEVLNSAEGRVGYPPPKPTAKRNRSRVVSEIDKRPSAHAAPEQHPVGPQAKRPKPAPAVVGAVPRPKRAPIPDDVISDVGALSALAGQDRAFLDPSQMPGRSHKRLAPGLKAPTGAVAEAVELIKSMLLAAERAGESPAGQRAALLGRFTEDQLASAYAFLVAQGQVYSGGISKAYALSDAFKASLQVLEFPEDIFEEAALVADSLTGTSNSAAGSLHLAPDSYISSGLVAHAVTQLAAGQGTIKLGQVKVEDPSGGADRPDSSGTLRWEAHIETLSNAASPPQPATAAVPIQGRLREAPPLQQSKGQSHTAGAQAKPQVAPWTDADGALNEPYWRSLTQHAMSAVLRSPGIPEEALLDEMRALLPHNALRLLSILESEGLLSVRSVAEPAAQVPAVLRRPSHSSAAKEKVVRHFFPVLKDSFPRTLTILPTKQ</sequence>
<organism evidence="5 6">
    <name type="scientific">Coccomyxa viridis</name>
    <dbReference type="NCBI Taxonomy" id="1274662"/>
    <lineage>
        <taxon>Eukaryota</taxon>
        <taxon>Viridiplantae</taxon>
        <taxon>Chlorophyta</taxon>
        <taxon>core chlorophytes</taxon>
        <taxon>Trebouxiophyceae</taxon>
        <taxon>Trebouxiophyceae incertae sedis</taxon>
        <taxon>Coccomyxaceae</taxon>
        <taxon>Coccomyxa</taxon>
    </lineage>
</organism>
<feature type="compositionally biased region" description="Low complexity" evidence="1">
    <location>
        <begin position="8"/>
        <end position="20"/>
    </location>
</feature>
<dbReference type="InterPro" id="IPR044210">
    <property type="entry name" value="Tfc3-like"/>
</dbReference>
<comment type="caution">
    <text evidence="5">The sequence shown here is derived from an EMBL/GenBank/DDBJ whole genome shotgun (WGS) entry which is preliminary data.</text>
</comment>
<dbReference type="InterPro" id="IPR056064">
    <property type="entry name" value="DUF7647"/>
</dbReference>
<gene>
    <name evidence="5" type="primary">g84</name>
    <name evidence="5" type="ORF">VP750_LOCUS67</name>
</gene>
<feature type="compositionally biased region" description="Polar residues" evidence="1">
    <location>
        <begin position="1173"/>
        <end position="1183"/>
    </location>
</feature>
<feature type="region of interest" description="Disordered" evidence="1">
    <location>
        <begin position="1"/>
        <end position="27"/>
    </location>
</feature>
<feature type="domain" description="GTF3C1 extended winged-helix" evidence="3">
    <location>
        <begin position="60"/>
        <end position="160"/>
    </location>
</feature>
<protein>
    <submittedName>
        <fullName evidence="5">G84 protein</fullName>
    </submittedName>
</protein>
<proteinExistence type="predicted"/>
<dbReference type="Pfam" id="PF24658">
    <property type="entry name" value="DUF7647"/>
    <property type="match status" value="1"/>
</dbReference>
<evidence type="ECO:0000313" key="6">
    <source>
        <dbReference type="Proteomes" id="UP001497392"/>
    </source>
</evidence>
<feature type="region of interest" description="Disordered" evidence="1">
    <location>
        <begin position="592"/>
        <end position="702"/>
    </location>
</feature>
<evidence type="ECO:0000259" key="4">
    <source>
        <dbReference type="Pfam" id="PF24658"/>
    </source>
</evidence>
<dbReference type="Pfam" id="PF20222">
    <property type="entry name" value="DUF6581"/>
    <property type="match status" value="1"/>
</dbReference>
<feature type="region of interest" description="Disordered" evidence="1">
    <location>
        <begin position="878"/>
        <end position="929"/>
    </location>
</feature>
<dbReference type="PANTHER" id="PTHR15180">
    <property type="entry name" value="GENERAL TRANSCRIPTION FACTOR 3C POLYPEPTIDE 1"/>
    <property type="match status" value="1"/>
</dbReference>
<feature type="compositionally biased region" description="Basic and acidic residues" evidence="1">
    <location>
        <begin position="660"/>
        <end position="670"/>
    </location>
</feature>
<feature type="domain" description="DUF7647" evidence="4">
    <location>
        <begin position="287"/>
        <end position="467"/>
    </location>
</feature>
<feature type="domain" description="Transcription factor tau subunit sfc3/Tfc3 C-terminal" evidence="2">
    <location>
        <begin position="988"/>
        <end position="1228"/>
    </location>
</feature>
<evidence type="ECO:0000259" key="3">
    <source>
        <dbReference type="Pfam" id="PF24101"/>
    </source>
</evidence>
<feature type="compositionally biased region" description="Basic and acidic residues" evidence="1">
    <location>
        <begin position="618"/>
        <end position="650"/>
    </location>
</feature>
<evidence type="ECO:0000313" key="5">
    <source>
        <dbReference type="EMBL" id="CAL5218408.1"/>
    </source>
</evidence>
<dbReference type="InterPro" id="IPR046488">
    <property type="entry name" value="Sfc3/Tfc3_C"/>
</dbReference>
<keyword evidence="6" id="KW-1185">Reference proteome</keyword>
<accession>A0ABP1FEV8</accession>
<name>A0ABP1FEV8_9CHLO</name>
<feature type="region of interest" description="Disordered" evidence="1">
    <location>
        <begin position="785"/>
        <end position="829"/>
    </location>
</feature>
<dbReference type="Proteomes" id="UP001497392">
    <property type="component" value="Unassembled WGS sequence"/>
</dbReference>
<dbReference type="Pfam" id="PF24101">
    <property type="entry name" value="WHD_GTF3C1"/>
    <property type="match status" value="1"/>
</dbReference>
<feature type="compositionally biased region" description="Polar residues" evidence="1">
    <location>
        <begin position="604"/>
        <end position="614"/>
    </location>
</feature>
<dbReference type="InterPro" id="IPR056467">
    <property type="entry name" value="eWH_GTF3C1"/>
</dbReference>
<evidence type="ECO:0000256" key="1">
    <source>
        <dbReference type="SAM" id="MobiDB-lite"/>
    </source>
</evidence>